<evidence type="ECO:0000256" key="3">
    <source>
        <dbReference type="ARBA" id="ARBA00022679"/>
    </source>
</evidence>
<evidence type="ECO:0000256" key="1">
    <source>
        <dbReference type="ARBA" id="ARBA00007705"/>
    </source>
</evidence>
<accession>A0A933DU18</accession>
<dbReference type="InterPro" id="IPR036279">
    <property type="entry name" value="5-3_exonuclease_C_sf"/>
</dbReference>
<feature type="domain" description="DNA-directed DNA polymerase family A palm" evidence="12">
    <location>
        <begin position="616"/>
        <end position="824"/>
    </location>
</feature>
<dbReference type="SMART" id="SM00482">
    <property type="entry name" value="POLAc"/>
    <property type="match status" value="1"/>
</dbReference>
<feature type="domain" description="5'-3' exonuclease" evidence="11">
    <location>
        <begin position="2"/>
        <end position="266"/>
    </location>
</feature>
<dbReference type="EMBL" id="JACQMI010000002">
    <property type="protein sequence ID" value="MBI4132508.1"/>
    <property type="molecule type" value="Genomic_DNA"/>
</dbReference>
<evidence type="ECO:0000313" key="14">
    <source>
        <dbReference type="Proteomes" id="UP000756703"/>
    </source>
</evidence>
<evidence type="ECO:0000256" key="8">
    <source>
        <dbReference type="ARBA" id="ARBA00023125"/>
    </source>
</evidence>
<dbReference type="InterPro" id="IPR001098">
    <property type="entry name" value="DNA-dir_DNA_pol_A_palm_dom"/>
</dbReference>
<reference evidence="13" key="1">
    <citation type="submission" date="2020-07" db="EMBL/GenBank/DDBJ databases">
        <title>Huge and variable diversity of episymbiotic CPR bacteria and DPANN archaea in groundwater ecosystems.</title>
        <authorList>
            <person name="He C.Y."/>
            <person name="Keren R."/>
            <person name="Whittaker M."/>
            <person name="Farag I.F."/>
            <person name="Doudna J."/>
            <person name="Cate J.H.D."/>
            <person name="Banfield J.F."/>
        </authorList>
    </citation>
    <scope>NUCLEOTIDE SEQUENCE</scope>
    <source>
        <strain evidence="13">NC_groundwater_1225_Ag_S-0.1um_56_177</strain>
    </source>
</reference>
<dbReference type="InterPro" id="IPR002421">
    <property type="entry name" value="5-3_exonuclease"/>
</dbReference>
<keyword evidence="4 13" id="KW-0548">Nucleotidyltransferase</keyword>
<dbReference type="CDD" id="cd09898">
    <property type="entry name" value="H3TH_53EXO"/>
    <property type="match status" value="1"/>
</dbReference>
<gene>
    <name evidence="13" type="primary">polA</name>
    <name evidence="13" type="ORF">HY473_00205</name>
</gene>
<dbReference type="CDD" id="cd09859">
    <property type="entry name" value="PIN_53EXO"/>
    <property type="match status" value="1"/>
</dbReference>
<keyword evidence="6" id="KW-0227">DNA damage</keyword>
<dbReference type="FunFam" id="1.20.1060.10:FF:000001">
    <property type="entry name" value="DNA polymerase I"/>
    <property type="match status" value="1"/>
</dbReference>
<dbReference type="SUPFAM" id="SSF88723">
    <property type="entry name" value="PIN domain-like"/>
    <property type="match status" value="1"/>
</dbReference>
<dbReference type="PANTHER" id="PTHR10133:SF27">
    <property type="entry name" value="DNA POLYMERASE NU"/>
    <property type="match status" value="1"/>
</dbReference>
<evidence type="ECO:0000256" key="4">
    <source>
        <dbReference type="ARBA" id="ARBA00022695"/>
    </source>
</evidence>
<dbReference type="InterPro" id="IPR029060">
    <property type="entry name" value="PIN-like_dom_sf"/>
</dbReference>
<evidence type="ECO:0000256" key="6">
    <source>
        <dbReference type="ARBA" id="ARBA00022763"/>
    </source>
</evidence>
<keyword evidence="9" id="KW-0234">DNA repair</keyword>
<dbReference type="GO" id="GO:0006302">
    <property type="term" value="P:double-strand break repair"/>
    <property type="evidence" value="ECO:0007669"/>
    <property type="project" value="TreeGrafter"/>
</dbReference>
<comment type="caution">
    <text evidence="13">The sequence shown here is derived from an EMBL/GenBank/DDBJ whole genome shotgun (WGS) entry which is preliminary data.</text>
</comment>
<dbReference type="SUPFAM" id="SSF56672">
    <property type="entry name" value="DNA/RNA polymerases"/>
    <property type="match status" value="1"/>
</dbReference>
<comment type="catalytic activity">
    <reaction evidence="10">
        <text>DNA(n) + a 2'-deoxyribonucleoside 5'-triphosphate = DNA(n+1) + diphosphate</text>
        <dbReference type="Rhea" id="RHEA:22508"/>
        <dbReference type="Rhea" id="RHEA-COMP:17339"/>
        <dbReference type="Rhea" id="RHEA-COMP:17340"/>
        <dbReference type="ChEBI" id="CHEBI:33019"/>
        <dbReference type="ChEBI" id="CHEBI:61560"/>
        <dbReference type="ChEBI" id="CHEBI:173112"/>
        <dbReference type="EC" id="2.7.7.7"/>
    </reaction>
</comment>
<keyword evidence="7" id="KW-0239">DNA-directed DNA polymerase</keyword>
<evidence type="ECO:0000256" key="5">
    <source>
        <dbReference type="ARBA" id="ARBA00022705"/>
    </source>
</evidence>
<dbReference type="FunFam" id="1.10.150.20:FF:000003">
    <property type="entry name" value="DNA polymerase I"/>
    <property type="match status" value="1"/>
</dbReference>
<dbReference type="FunFam" id="1.10.150.20:FF:000002">
    <property type="entry name" value="DNA polymerase I"/>
    <property type="match status" value="1"/>
</dbReference>
<dbReference type="EC" id="2.7.7.7" evidence="2"/>
<dbReference type="InterPro" id="IPR002298">
    <property type="entry name" value="DNA_polymerase_A"/>
</dbReference>
<dbReference type="GO" id="GO:0008409">
    <property type="term" value="F:5'-3' exonuclease activity"/>
    <property type="evidence" value="ECO:0007669"/>
    <property type="project" value="InterPro"/>
</dbReference>
<keyword evidence="3 13" id="KW-0808">Transferase</keyword>
<dbReference type="Gene3D" id="3.30.70.370">
    <property type="match status" value="1"/>
</dbReference>
<sequence>MKRLILIDAHAIIHRAYHALPQLTSPDGRLVNAVYGFSSILLKIIKDLKPDYAAAAFDHEGPTFRHVAFERYKATRVKAPDELYGQIPIVKEVLAAFGIPVIEKPGFEADDIIGTIVRRVREKHPDVEIVIVTGDLDTLQLIDEKTNVFTMRKGVSDTVLYDINLVRERYGLRPEQLIDFKGLRGDPSDNIPGVKGIGEKTALELLLAHGSIEEIYRAMKKNAVLTRPAVLAALKTHEADALFSKTLATIDRAVPIVFHLNSARLRRKASADDIRAMFERLGFFSLVRRMGEGFGTAPSSAASSPPSETAVARLIPATKWSAVPRKGQAAILRSFDGDHFWVATAPDEVWALTAATTEFSEIASWLQDDRPAYVFDLKSLLPTGFPADLTRVRDLMLMWWLLEPGRRTYAPEALVMKVLGNRDITAPGALASALFDAAPQIEKRLGDEELTAVYDEIEAPLIPILYEMEQRGIKFNARRLGRVSKVMARELTALQKKIYDAAGRTFNINSPRQLTEVLFEKLGLARSGIRKTEKLGAPSTREAELIKLRHLHPVIDLVLRYREIAKLKSTYVDALPGLVGRDHRLHTTWNQTGTATGRLSSQNPNLQNIPQKSEFGREVRKAFVAERGWSLAAFDYSQLELRIAADLASDEKMTAAFQRGLDIHRMTAAEVNNIRLGEVTPELRYKAKALNFGVLYGMGSRAFAEAAGISRDEAEHFIEEYFHDFHGIARYVEDTKEFARVHGFTKTAFGRKRFFPEILSTNFRLQREAERQALNHPIQGTEADIMKKAMIEIHEFLRTKHLEAKAKLLLQIHDELIFEIAHDALDSMVPKITRIMEGIWRGKVKMKVESKRGANWGVLE</sequence>
<dbReference type="InterPro" id="IPR020046">
    <property type="entry name" value="5-3_exonucl_a-hlix_arch_N"/>
</dbReference>
<dbReference type="Gene3D" id="1.10.150.20">
    <property type="entry name" value="5' to 3' exonuclease, C-terminal subdomain"/>
    <property type="match status" value="2"/>
</dbReference>
<protein>
    <recommendedName>
        <fullName evidence="2">DNA-directed DNA polymerase</fullName>
        <ecNumber evidence="2">2.7.7.7</ecNumber>
    </recommendedName>
</protein>
<dbReference type="InterPro" id="IPR020045">
    <property type="entry name" value="DNA_polI_H3TH"/>
</dbReference>
<dbReference type="CDD" id="cd08637">
    <property type="entry name" value="DNA_pol_A_pol_I_C"/>
    <property type="match status" value="1"/>
</dbReference>
<organism evidence="13 14">
    <name type="scientific">Candidatus Sungiibacteriota bacterium</name>
    <dbReference type="NCBI Taxonomy" id="2750080"/>
    <lineage>
        <taxon>Bacteria</taxon>
        <taxon>Candidatus Sungiibacteriota</taxon>
    </lineage>
</organism>
<keyword evidence="8" id="KW-0238">DNA-binding</keyword>
<dbReference type="GO" id="GO:0006261">
    <property type="term" value="P:DNA-templated DNA replication"/>
    <property type="evidence" value="ECO:0007669"/>
    <property type="project" value="InterPro"/>
</dbReference>
<dbReference type="SUPFAM" id="SSF47807">
    <property type="entry name" value="5' to 3' exonuclease, C-terminal subdomain"/>
    <property type="match status" value="1"/>
</dbReference>
<dbReference type="Pfam" id="PF00476">
    <property type="entry name" value="DNA_pol_A"/>
    <property type="match status" value="1"/>
</dbReference>
<dbReference type="InterPro" id="IPR043502">
    <property type="entry name" value="DNA/RNA_pol_sf"/>
</dbReference>
<evidence type="ECO:0000256" key="2">
    <source>
        <dbReference type="ARBA" id="ARBA00012417"/>
    </source>
</evidence>
<dbReference type="Pfam" id="PF02739">
    <property type="entry name" value="5_3_exonuc_N"/>
    <property type="match status" value="1"/>
</dbReference>
<dbReference type="SMART" id="SM00279">
    <property type="entry name" value="HhH2"/>
    <property type="match status" value="1"/>
</dbReference>
<dbReference type="SMART" id="SM00475">
    <property type="entry name" value="53EXOc"/>
    <property type="match status" value="1"/>
</dbReference>
<keyword evidence="5" id="KW-0235">DNA replication</keyword>
<dbReference type="InterPro" id="IPR036397">
    <property type="entry name" value="RNaseH_sf"/>
</dbReference>
<dbReference type="Pfam" id="PF01367">
    <property type="entry name" value="5_3_exonuc"/>
    <property type="match status" value="1"/>
</dbReference>
<evidence type="ECO:0000313" key="13">
    <source>
        <dbReference type="EMBL" id="MBI4132508.1"/>
    </source>
</evidence>
<name>A0A933DU18_9BACT</name>
<dbReference type="GO" id="GO:0003677">
    <property type="term" value="F:DNA binding"/>
    <property type="evidence" value="ECO:0007669"/>
    <property type="project" value="UniProtKB-KW"/>
</dbReference>
<dbReference type="InterPro" id="IPR008918">
    <property type="entry name" value="HhH2"/>
</dbReference>
<comment type="similarity">
    <text evidence="1">Belongs to the DNA polymerase type-A family.</text>
</comment>
<dbReference type="AlphaFoldDB" id="A0A933DU18"/>
<evidence type="ECO:0000259" key="12">
    <source>
        <dbReference type="SMART" id="SM00482"/>
    </source>
</evidence>
<dbReference type="Proteomes" id="UP000756703">
    <property type="component" value="Unassembled WGS sequence"/>
</dbReference>
<evidence type="ECO:0000256" key="9">
    <source>
        <dbReference type="ARBA" id="ARBA00023204"/>
    </source>
</evidence>
<dbReference type="NCBIfam" id="NF004397">
    <property type="entry name" value="PRK05755.1"/>
    <property type="match status" value="1"/>
</dbReference>
<dbReference type="Gene3D" id="3.30.420.10">
    <property type="entry name" value="Ribonuclease H-like superfamily/Ribonuclease H"/>
    <property type="match status" value="1"/>
</dbReference>
<dbReference type="Gene3D" id="3.40.50.1010">
    <property type="entry name" value="5'-nuclease"/>
    <property type="match status" value="1"/>
</dbReference>
<proteinExistence type="inferred from homology"/>
<evidence type="ECO:0000256" key="7">
    <source>
        <dbReference type="ARBA" id="ARBA00022932"/>
    </source>
</evidence>
<dbReference type="Gene3D" id="1.20.1060.10">
    <property type="entry name" value="Taq DNA Polymerase, Chain T, domain 4"/>
    <property type="match status" value="1"/>
</dbReference>
<dbReference type="PRINTS" id="PR00868">
    <property type="entry name" value="DNAPOLI"/>
</dbReference>
<evidence type="ECO:0000259" key="11">
    <source>
        <dbReference type="SMART" id="SM00475"/>
    </source>
</evidence>
<dbReference type="PANTHER" id="PTHR10133">
    <property type="entry name" value="DNA POLYMERASE I"/>
    <property type="match status" value="1"/>
</dbReference>
<dbReference type="GO" id="GO:0003887">
    <property type="term" value="F:DNA-directed DNA polymerase activity"/>
    <property type="evidence" value="ECO:0007669"/>
    <property type="project" value="UniProtKB-KW"/>
</dbReference>
<evidence type="ECO:0000256" key="10">
    <source>
        <dbReference type="ARBA" id="ARBA00049244"/>
    </source>
</evidence>